<dbReference type="Proteomes" id="UP000260644">
    <property type="component" value="Unassembled WGS sequence"/>
</dbReference>
<sequence length="193" mass="22223">MHFDKQSFINDWHSRFGEERFCFTEETLSGFNLPSVESDFLKEMGLPRAIAPFLFFAGDRNDQNASLRIDYLHTILPTVSYHGKSIVIGSDGVGSFVVLDPTKEFAVILLENDVVYKPIYMNSSLWQMARCLLTYCDFIKTINRENGDDAWMDYYCNNEQLASINEALAAIDPTCVEKGFWKQELDLFRNNIN</sequence>
<organism evidence="1 2">
    <name type="scientific">Chitinophaga silvatica</name>
    <dbReference type="NCBI Taxonomy" id="2282649"/>
    <lineage>
        <taxon>Bacteria</taxon>
        <taxon>Pseudomonadati</taxon>
        <taxon>Bacteroidota</taxon>
        <taxon>Chitinophagia</taxon>
        <taxon>Chitinophagales</taxon>
        <taxon>Chitinophagaceae</taxon>
        <taxon>Chitinophaga</taxon>
    </lineage>
</organism>
<evidence type="ECO:0000313" key="2">
    <source>
        <dbReference type="Proteomes" id="UP000260644"/>
    </source>
</evidence>
<reference evidence="1 2" key="1">
    <citation type="submission" date="2018-07" db="EMBL/GenBank/DDBJ databases">
        <title>Chitinophaga K2CV101002-2 sp. nov., isolated from a monsoon evergreen broad-leaved forest soil.</title>
        <authorList>
            <person name="Lv Y."/>
        </authorList>
    </citation>
    <scope>NUCLEOTIDE SEQUENCE [LARGE SCALE GENOMIC DNA]</scope>
    <source>
        <strain evidence="1 2">GDMCC 1.1288</strain>
    </source>
</reference>
<gene>
    <name evidence="1" type="ORF">DVR12_13460</name>
</gene>
<dbReference type="InterPro" id="IPR025851">
    <property type="entry name" value="SUKH-4"/>
</dbReference>
<name>A0A3E1YBD4_9BACT</name>
<dbReference type="OrthoDB" id="658671at2"/>
<dbReference type="EMBL" id="QPMM01000006">
    <property type="protein sequence ID" value="RFS22791.1"/>
    <property type="molecule type" value="Genomic_DNA"/>
</dbReference>
<evidence type="ECO:0000313" key="1">
    <source>
        <dbReference type="EMBL" id="RFS22791.1"/>
    </source>
</evidence>
<keyword evidence="2" id="KW-1185">Reference proteome</keyword>
<accession>A0A3E1YBD4</accession>
<dbReference type="Pfam" id="PF14435">
    <property type="entry name" value="SUKH-4"/>
    <property type="match status" value="1"/>
</dbReference>
<dbReference type="AlphaFoldDB" id="A0A3E1YBD4"/>
<comment type="caution">
    <text evidence="1">The sequence shown here is derived from an EMBL/GenBank/DDBJ whole genome shotgun (WGS) entry which is preliminary data.</text>
</comment>
<evidence type="ECO:0008006" key="3">
    <source>
        <dbReference type="Google" id="ProtNLM"/>
    </source>
</evidence>
<protein>
    <recommendedName>
        <fullName evidence="3">SMI1/KNR4 family protein</fullName>
    </recommendedName>
</protein>
<proteinExistence type="predicted"/>
<dbReference type="RefSeq" id="WP_116976184.1">
    <property type="nucleotide sequence ID" value="NZ_QPMM01000006.1"/>
</dbReference>